<dbReference type="InterPro" id="IPR013686">
    <property type="entry name" value="Polypept-transport_assoc_ShlB"/>
</dbReference>
<dbReference type="GO" id="GO:0009279">
    <property type="term" value="C:cell outer membrane"/>
    <property type="evidence" value="ECO:0007669"/>
    <property type="project" value="UniProtKB-SubCell"/>
</dbReference>
<evidence type="ECO:0000313" key="12">
    <source>
        <dbReference type="Proteomes" id="UP000245461"/>
    </source>
</evidence>
<evidence type="ECO:0000256" key="2">
    <source>
        <dbReference type="ARBA" id="ARBA00009055"/>
    </source>
</evidence>
<dbReference type="GO" id="GO:0098046">
    <property type="term" value="C:type V protein secretion system complex"/>
    <property type="evidence" value="ECO:0007669"/>
    <property type="project" value="TreeGrafter"/>
</dbReference>
<evidence type="ECO:0000256" key="8">
    <source>
        <dbReference type="ARBA" id="ARBA00023237"/>
    </source>
</evidence>
<evidence type="ECO:0000256" key="9">
    <source>
        <dbReference type="SAM" id="SignalP"/>
    </source>
</evidence>
<name>A0A317EDQ9_9PROT</name>
<feature type="chain" id="PRO_5016240563" description="POTRA domain-containing protein" evidence="9">
    <location>
        <begin position="19"/>
        <end position="564"/>
    </location>
</feature>
<dbReference type="AlphaFoldDB" id="A0A317EDQ9"/>
<dbReference type="GO" id="GO:0008320">
    <property type="term" value="F:protein transmembrane transporter activity"/>
    <property type="evidence" value="ECO:0007669"/>
    <property type="project" value="TreeGrafter"/>
</dbReference>
<feature type="signal peptide" evidence="9">
    <location>
        <begin position="1"/>
        <end position="18"/>
    </location>
</feature>
<keyword evidence="8" id="KW-0998">Cell outer membrane</keyword>
<dbReference type="OrthoDB" id="7439045at2"/>
<keyword evidence="9" id="KW-0732">Signal</keyword>
<reference evidence="11 12" key="1">
    <citation type="submission" date="2018-05" db="EMBL/GenBank/DDBJ databases">
        <title>Zavarzinia sp. HR-AS.</title>
        <authorList>
            <person name="Lee Y."/>
            <person name="Jeon C.O."/>
        </authorList>
    </citation>
    <scope>NUCLEOTIDE SEQUENCE [LARGE SCALE GENOMIC DNA]</scope>
    <source>
        <strain evidence="11 12">HR-AS</strain>
    </source>
</reference>
<sequence length="564" mass="58995">MLALATAALLLHAMPAAAQSLPSAARPAVAPEALTPPAPAAPGGLDLVTAPAGQPPTGAESVKLTLSALAVDGSTVYDAETLSAFYAGKIGTEVSLADIFAIAAAIEAAYRSDGYFLTRVVVPAQRIEGGAVKLVVVEGYIHSVAVVGDAGGSLDLVKDMAARISEDRGPARLATVERQLLLINDLPGISARGVLSPVAGERGASQLTIEVGHKAMDGFVAVDNRSSDLLGPWGATASAGVNSLTGMGERLDLVLFSSVFSDHQRLAQVSGDIALGSDGLRLRAYAGYAPGRPGGALQVLDVETAATRFGLSLAYPVLRGRTLSLSTRAAFDWLDEDDELLGVTNTSDRLRVLRLFADGEYHDEWAGVTRASLGLHMGVDAFGATTADDRNRSRVDGDGTFEKATLEVSRLQGLFSGEFGSLNLFVEATGQYAPGALLADEEFRLGGYRFGRGYTPGEISGDRALGASAELQLNGIIDHSDEAGQFHLPFQLYGFYDAGKVWDQGRTEISSAALTSAGAGVRLYVGDSIQGEIEVAKPLTRDRGDRSDDDKRNPGVFLRLVGSF</sequence>
<comment type="caution">
    <text evidence="11">The sequence shown here is derived from an EMBL/GenBank/DDBJ whole genome shotgun (WGS) entry which is preliminary data.</text>
</comment>
<dbReference type="RefSeq" id="WP_109903125.1">
    <property type="nucleotide sequence ID" value="NZ_QGLE01000002.1"/>
</dbReference>
<evidence type="ECO:0000256" key="4">
    <source>
        <dbReference type="ARBA" id="ARBA00022452"/>
    </source>
</evidence>
<dbReference type="Gene3D" id="3.10.20.310">
    <property type="entry name" value="membrane protein fhac"/>
    <property type="match status" value="1"/>
</dbReference>
<dbReference type="Proteomes" id="UP000245461">
    <property type="component" value="Unassembled WGS sequence"/>
</dbReference>
<dbReference type="InterPro" id="IPR034746">
    <property type="entry name" value="POTRA"/>
</dbReference>
<comment type="similarity">
    <text evidence="2">Belongs to the TPS (TC 1.B.20) family.</text>
</comment>
<evidence type="ECO:0000313" key="11">
    <source>
        <dbReference type="EMBL" id="PWR25059.1"/>
    </source>
</evidence>
<dbReference type="GO" id="GO:0046819">
    <property type="term" value="P:protein secretion by the type V secretion system"/>
    <property type="evidence" value="ECO:0007669"/>
    <property type="project" value="TreeGrafter"/>
</dbReference>
<keyword evidence="3" id="KW-0813">Transport</keyword>
<keyword evidence="12" id="KW-1185">Reference proteome</keyword>
<proteinExistence type="inferred from homology"/>
<evidence type="ECO:0000256" key="7">
    <source>
        <dbReference type="ARBA" id="ARBA00023136"/>
    </source>
</evidence>
<dbReference type="PANTHER" id="PTHR34597:SF6">
    <property type="entry name" value="BLR6126 PROTEIN"/>
    <property type="match status" value="1"/>
</dbReference>
<dbReference type="InterPro" id="IPR005565">
    <property type="entry name" value="Hemolysn_activator_HlyB_C"/>
</dbReference>
<comment type="subcellular location">
    <subcellularLocation>
        <location evidence="1">Cell outer membrane</location>
    </subcellularLocation>
</comment>
<dbReference type="PANTHER" id="PTHR34597">
    <property type="entry name" value="SLR1661 PROTEIN"/>
    <property type="match status" value="1"/>
</dbReference>
<gene>
    <name evidence="11" type="ORF">DKG74_04640</name>
</gene>
<evidence type="ECO:0000256" key="3">
    <source>
        <dbReference type="ARBA" id="ARBA00022448"/>
    </source>
</evidence>
<dbReference type="PROSITE" id="PS51779">
    <property type="entry name" value="POTRA"/>
    <property type="match status" value="1"/>
</dbReference>
<keyword evidence="7" id="KW-0472">Membrane</keyword>
<evidence type="ECO:0000256" key="6">
    <source>
        <dbReference type="ARBA" id="ARBA00022927"/>
    </source>
</evidence>
<evidence type="ECO:0000256" key="1">
    <source>
        <dbReference type="ARBA" id="ARBA00004442"/>
    </source>
</evidence>
<keyword evidence="5" id="KW-0812">Transmembrane</keyword>
<dbReference type="InterPro" id="IPR051544">
    <property type="entry name" value="TPS_OM_transporter"/>
</dbReference>
<keyword evidence="4" id="KW-1134">Transmembrane beta strand</keyword>
<dbReference type="Pfam" id="PF03865">
    <property type="entry name" value="ShlB"/>
    <property type="match status" value="1"/>
</dbReference>
<protein>
    <recommendedName>
        <fullName evidence="10">POTRA domain-containing protein</fullName>
    </recommendedName>
</protein>
<organism evidence="11 12">
    <name type="scientific">Zavarzinia aquatilis</name>
    <dbReference type="NCBI Taxonomy" id="2211142"/>
    <lineage>
        <taxon>Bacteria</taxon>
        <taxon>Pseudomonadati</taxon>
        <taxon>Pseudomonadota</taxon>
        <taxon>Alphaproteobacteria</taxon>
        <taxon>Rhodospirillales</taxon>
        <taxon>Zavarziniaceae</taxon>
        <taxon>Zavarzinia</taxon>
    </lineage>
</organism>
<dbReference type="EMBL" id="QGLE01000002">
    <property type="protein sequence ID" value="PWR25059.1"/>
    <property type="molecule type" value="Genomic_DNA"/>
</dbReference>
<keyword evidence="6" id="KW-0653">Protein transport</keyword>
<evidence type="ECO:0000256" key="5">
    <source>
        <dbReference type="ARBA" id="ARBA00022692"/>
    </source>
</evidence>
<accession>A0A317EDQ9</accession>
<evidence type="ECO:0000259" key="10">
    <source>
        <dbReference type="PROSITE" id="PS51779"/>
    </source>
</evidence>
<dbReference type="Pfam" id="PF08479">
    <property type="entry name" value="POTRA_2"/>
    <property type="match status" value="1"/>
</dbReference>
<feature type="domain" description="POTRA" evidence="10">
    <location>
        <begin position="64"/>
        <end position="139"/>
    </location>
</feature>
<dbReference type="Gene3D" id="2.40.160.50">
    <property type="entry name" value="membrane protein fhac: a member of the omp85/tpsb transporter family"/>
    <property type="match status" value="1"/>
</dbReference>